<feature type="domain" description="ABC transporter" evidence="5">
    <location>
        <begin position="2"/>
        <end position="243"/>
    </location>
</feature>
<sequence length="248" mass="27648">MLKVEGIVKSYKTGGFFAKERQNILRNISFECGSGECLGIIGESGSGKSTLGRLVLGIEKPDRGTVRLNGENVLHRTVRLGHLSAVFQDYTSSINPYFTVEEAILEPITAQRKSRAEDRSKVELLLNQVGLNPSYMSKHAHELSGGEAQRVCIARAISTEPECIVLDEAVSSLDVSVQIQVLKLLKELKELYNMSYIFITHDLQAAAYICDRIIIFRDGQIEETVEAQRLKDVQSPYARKLLNSLITF</sequence>
<dbReference type="InterPro" id="IPR003439">
    <property type="entry name" value="ABC_transporter-like_ATP-bd"/>
</dbReference>
<accession>A0A917FB44</accession>
<evidence type="ECO:0000259" key="5">
    <source>
        <dbReference type="PROSITE" id="PS50893"/>
    </source>
</evidence>
<dbReference type="EMBL" id="BMKR01000002">
    <property type="protein sequence ID" value="GGF62276.1"/>
    <property type="molecule type" value="Genomic_DNA"/>
</dbReference>
<keyword evidence="7" id="KW-1185">Reference proteome</keyword>
<protein>
    <submittedName>
        <fullName evidence="6">ABC transporter ATP-binding protein</fullName>
    </submittedName>
</protein>
<evidence type="ECO:0000256" key="4">
    <source>
        <dbReference type="ARBA" id="ARBA00022840"/>
    </source>
</evidence>
<keyword evidence="2" id="KW-0813">Transport</keyword>
<reference evidence="6" key="2">
    <citation type="submission" date="2020-09" db="EMBL/GenBank/DDBJ databases">
        <authorList>
            <person name="Sun Q."/>
            <person name="Zhou Y."/>
        </authorList>
    </citation>
    <scope>NUCLEOTIDE SEQUENCE</scope>
    <source>
        <strain evidence="6">CGMCC 1.16134</strain>
    </source>
</reference>
<dbReference type="AlphaFoldDB" id="A0A917FB44"/>
<evidence type="ECO:0000313" key="7">
    <source>
        <dbReference type="Proteomes" id="UP000637643"/>
    </source>
</evidence>
<dbReference type="Gene3D" id="3.40.50.300">
    <property type="entry name" value="P-loop containing nucleotide triphosphate hydrolases"/>
    <property type="match status" value="1"/>
</dbReference>
<evidence type="ECO:0000256" key="2">
    <source>
        <dbReference type="ARBA" id="ARBA00022448"/>
    </source>
</evidence>
<dbReference type="InterPro" id="IPR017871">
    <property type="entry name" value="ABC_transporter-like_CS"/>
</dbReference>
<dbReference type="Pfam" id="PF00005">
    <property type="entry name" value="ABC_tran"/>
    <property type="match status" value="1"/>
</dbReference>
<dbReference type="RefSeq" id="WP_189021965.1">
    <property type="nucleotide sequence ID" value="NZ_BMKR01000002.1"/>
</dbReference>
<dbReference type="Proteomes" id="UP000637643">
    <property type="component" value="Unassembled WGS sequence"/>
</dbReference>
<dbReference type="CDD" id="cd03257">
    <property type="entry name" value="ABC_NikE_OppD_transporters"/>
    <property type="match status" value="1"/>
</dbReference>
<gene>
    <name evidence="6" type="ORF">GCM10010912_04280</name>
</gene>
<dbReference type="PROSITE" id="PS00211">
    <property type="entry name" value="ABC_TRANSPORTER_1"/>
    <property type="match status" value="1"/>
</dbReference>
<keyword evidence="3" id="KW-0547">Nucleotide-binding</keyword>
<evidence type="ECO:0000313" key="6">
    <source>
        <dbReference type="EMBL" id="GGF62276.1"/>
    </source>
</evidence>
<dbReference type="SUPFAM" id="SSF52540">
    <property type="entry name" value="P-loop containing nucleoside triphosphate hydrolases"/>
    <property type="match status" value="1"/>
</dbReference>
<dbReference type="InterPro" id="IPR027417">
    <property type="entry name" value="P-loop_NTPase"/>
</dbReference>
<dbReference type="GO" id="GO:0005524">
    <property type="term" value="F:ATP binding"/>
    <property type="evidence" value="ECO:0007669"/>
    <property type="project" value="UniProtKB-KW"/>
</dbReference>
<dbReference type="SMART" id="SM00382">
    <property type="entry name" value="AAA"/>
    <property type="match status" value="1"/>
</dbReference>
<dbReference type="InterPro" id="IPR050319">
    <property type="entry name" value="ABC_transp_ATP-bind"/>
</dbReference>
<dbReference type="PANTHER" id="PTHR43776">
    <property type="entry name" value="TRANSPORT ATP-BINDING PROTEIN"/>
    <property type="match status" value="1"/>
</dbReference>
<name>A0A917FB44_9BACL</name>
<comment type="caution">
    <text evidence="6">The sequence shown here is derived from an EMBL/GenBank/DDBJ whole genome shotgun (WGS) entry which is preliminary data.</text>
</comment>
<comment type="similarity">
    <text evidence="1">Belongs to the ABC transporter superfamily.</text>
</comment>
<dbReference type="GO" id="GO:0055085">
    <property type="term" value="P:transmembrane transport"/>
    <property type="evidence" value="ECO:0007669"/>
    <property type="project" value="UniProtKB-ARBA"/>
</dbReference>
<dbReference type="GO" id="GO:0016887">
    <property type="term" value="F:ATP hydrolysis activity"/>
    <property type="evidence" value="ECO:0007669"/>
    <property type="project" value="InterPro"/>
</dbReference>
<keyword evidence="4 6" id="KW-0067">ATP-binding</keyword>
<dbReference type="PANTHER" id="PTHR43776:SF7">
    <property type="entry name" value="D,D-DIPEPTIDE TRANSPORT ATP-BINDING PROTEIN DDPF-RELATED"/>
    <property type="match status" value="1"/>
</dbReference>
<reference evidence="6" key="1">
    <citation type="journal article" date="2014" name="Int. J. Syst. Evol. Microbiol.">
        <title>Complete genome sequence of Corynebacterium casei LMG S-19264T (=DSM 44701T), isolated from a smear-ripened cheese.</title>
        <authorList>
            <consortium name="US DOE Joint Genome Institute (JGI-PGF)"/>
            <person name="Walter F."/>
            <person name="Albersmeier A."/>
            <person name="Kalinowski J."/>
            <person name="Ruckert C."/>
        </authorList>
    </citation>
    <scope>NUCLEOTIDE SEQUENCE</scope>
    <source>
        <strain evidence="6">CGMCC 1.16134</strain>
    </source>
</reference>
<proteinExistence type="inferred from homology"/>
<evidence type="ECO:0000256" key="1">
    <source>
        <dbReference type="ARBA" id="ARBA00005417"/>
    </source>
</evidence>
<dbReference type="InterPro" id="IPR003593">
    <property type="entry name" value="AAA+_ATPase"/>
</dbReference>
<dbReference type="PROSITE" id="PS50893">
    <property type="entry name" value="ABC_TRANSPORTER_2"/>
    <property type="match status" value="1"/>
</dbReference>
<evidence type="ECO:0000256" key="3">
    <source>
        <dbReference type="ARBA" id="ARBA00022741"/>
    </source>
</evidence>
<organism evidence="6 7">
    <name type="scientific">Paenibacillus albidus</name>
    <dbReference type="NCBI Taxonomy" id="2041023"/>
    <lineage>
        <taxon>Bacteria</taxon>
        <taxon>Bacillati</taxon>
        <taxon>Bacillota</taxon>
        <taxon>Bacilli</taxon>
        <taxon>Bacillales</taxon>
        <taxon>Paenibacillaceae</taxon>
        <taxon>Paenibacillus</taxon>
    </lineage>
</organism>